<evidence type="ECO:0008006" key="4">
    <source>
        <dbReference type="Google" id="ProtNLM"/>
    </source>
</evidence>
<feature type="signal peptide" evidence="1">
    <location>
        <begin position="1"/>
        <end position="19"/>
    </location>
</feature>
<keyword evidence="3" id="KW-1185">Reference proteome</keyword>
<proteinExistence type="predicted"/>
<protein>
    <recommendedName>
        <fullName evidence="4">Secreted protein</fullName>
    </recommendedName>
</protein>
<comment type="caution">
    <text evidence="2">The sequence shown here is derived from an EMBL/GenBank/DDBJ whole genome shotgun (WGS) entry which is preliminary data.</text>
</comment>
<organism evidence="2 3">
    <name type="scientific">Triangularia setosa</name>
    <dbReference type="NCBI Taxonomy" id="2587417"/>
    <lineage>
        <taxon>Eukaryota</taxon>
        <taxon>Fungi</taxon>
        <taxon>Dikarya</taxon>
        <taxon>Ascomycota</taxon>
        <taxon>Pezizomycotina</taxon>
        <taxon>Sordariomycetes</taxon>
        <taxon>Sordariomycetidae</taxon>
        <taxon>Sordariales</taxon>
        <taxon>Podosporaceae</taxon>
        <taxon>Triangularia</taxon>
    </lineage>
</organism>
<sequence length="100" mass="11437">MQALLMMMVIHVILWLTVARRRDDRKRTKTITSSRYQTNPHSLIPPRIEMIHCLGVQSKYHSPTVTMVECAVLIENVRNSSPSGLPNMTQTRYNLLASTS</sequence>
<dbReference type="Proteomes" id="UP001302321">
    <property type="component" value="Unassembled WGS sequence"/>
</dbReference>
<accession>A0AAN7AAE5</accession>
<dbReference type="AlphaFoldDB" id="A0AAN7AAE5"/>
<gene>
    <name evidence="2" type="ORF">QBC36DRAFT_321251</name>
</gene>
<dbReference type="EMBL" id="MU866106">
    <property type="protein sequence ID" value="KAK4180008.1"/>
    <property type="molecule type" value="Genomic_DNA"/>
</dbReference>
<reference evidence="2" key="2">
    <citation type="submission" date="2023-05" db="EMBL/GenBank/DDBJ databases">
        <authorList>
            <consortium name="Lawrence Berkeley National Laboratory"/>
            <person name="Steindorff A."/>
            <person name="Hensen N."/>
            <person name="Bonometti L."/>
            <person name="Westerberg I."/>
            <person name="Brannstrom I.O."/>
            <person name="Guillou S."/>
            <person name="Cros-Aarteil S."/>
            <person name="Calhoun S."/>
            <person name="Haridas S."/>
            <person name="Kuo A."/>
            <person name="Mondo S."/>
            <person name="Pangilinan J."/>
            <person name="Riley R."/>
            <person name="Labutti K."/>
            <person name="Andreopoulos B."/>
            <person name="Lipzen A."/>
            <person name="Chen C."/>
            <person name="Yanf M."/>
            <person name="Daum C."/>
            <person name="Ng V."/>
            <person name="Clum A."/>
            <person name="Ohm R."/>
            <person name="Martin F."/>
            <person name="Silar P."/>
            <person name="Natvig D."/>
            <person name="Lalanne C."/>
            <person name="Gautier V."/>
            <person name="Ament-Velasquez S.L."/>
            <person name="Kruys A."/>
            <person name="Hutchinson M.I."/>
            <person name="Powell A.J."/>
            <person name="Barry K."/>
            <person name="Miller A.N."/>
            <person name="Grigoriev I.V."/>
            <person name="Debuchy R."/>
            <person name="Gladieux P."/>
            <person name="Thoren M.H."/>
            <person name="Johannesson H."/>
        </authorList>
    </citation>
    <scope>NUCLEOTIDE SEQUENCE</scope>
    <source>
        <strain evidence="2">CBS 892.96</strain>
    </source>
</reference>
<evidence type="ECO:0000313" key="3">
    <source>
        <dbReference type="Proteomes" id="UP001302321"/>
    </source>
</evidence>
<reference evidence="2" key="1">
    <citation type="journal article" date="2023" name="Mol. Phylogenet. Evol.">
        <title>Genome-scale phylogeny and comparative genomics of the fungal order Sordariales.</title>
        <authorList>
            <person name="Hensen N."/>
            <person name="Bonometti L."/>
            <person name="Westerberg I."/>
            <person name="Brannstrom I.O."/>
            <person name="Guillou S."/>
            <person name="Cros-Aarteil S."/>
            <person name="Calhoun S."/>
            <person name="Haridas S."/>
            <person name="Kuo A."/>
            <person name="Mondo S."/>
            <person name="Pangilinan J."/>
            <person name="Riley R."/>
            <person name="LaButti K."/>
            <person name="Andreopoulos B."/>
            <person name="Lipzen A."/>
            <person name="Chen C."/>
            <person name="Yan M."/>
            <person name="Daum C."/>
            <person name="Ng V."/>
            <person name="Clum A."/>
            <person name="Steindorff A."/>
            <person name="Ohm R.A."/>
            <person name="Martin F."/>
            <person name="Silar P."/>
            <person name="Natvig D.O."/>
            <person name="Lalanne C."/>
            <person name="Gautier V."/>
            <person name="Ament-Velasquez S.L."/>
            <person name="Kruys A."/>
            <person name="Hutchinson M.I."/>
            <person name="Powell A.J."/>
            <person name="Barry K."/>
            <person name="Miller A.N."/>
            <person name="Grigoriev I.V."/>
            <person name="Debuchy R."/>
            <person name="Gladieux P."/>
            <person name="Hiltunen Thoren M."/>
            <person name="Johannesson H."/>
        </authorList>
    </citation>
    <scope>NUCLEOTIDE SEQUENCE</scope>
    <source>
        <strain evidence="2">CBS 892.96</strain>
    </source>
</reference>
<evidence type="ECO:0000256" key="1">
    <source>
        <dbReference type="SAM" id="SignalP"/>
    </source>
</evidence>
<feature type="chain" id="PRO_5042983242" description="Secreted protein" evidence="1">
    <location>
        <begin position="20"/>
        <end position="100"/>
    </location>
</feature>
<keyword evidence="1" id="KW-0732">Signal</keyword>
<evidence type="ECO:0000313" key="2">
    <source>
        <dbReference type="EMBL" id="KAK4180008.1"/>
    </source>
</evidence>
<name>A0AAN7AAE5_9PEZI</name>